<organism evidence="5 6">
    <name type="scientific">Myxococcus xanthus</name>
    <dbReference type="NCBI Taxonomy" id="34"/>
    <lineage>
        <taxon>Bacteria</taxon>
        <taxon>Pseudomonadati</taxon>
        <taxon>Myxococcota</taxon>
        <taxon>Myxococcia</taxon>
        <taxon>Myxococcales</taxon>
        <taxon>Cystobacterineae</taxon>
        <taxon>Myxococcaceae</taxon>
        <taxon>Myxococcus</taxon>
    </lineage>
</organism>
<evidence type="ECO:0000259" key="4">
    <source>
        <dbReference type="PROSITE" id="PS50987"/>
    </source>
</evidence>
<dbReference type="InterPro" id="IPR018334">
    <property type="entry name" value="ArsR_HTH"/>
</dbReference>
<dbReference type="InterPro" id="IPR001845">
    <property type="entry name" value="HTH_ArsR_DNA-bd_dom"/>
</dbReference>
<dbReference type="EMBL" id="JABFNT010000057">
    <property type="protein sequence ID" value="NOJ80384.1"/>
    <property type="molecule type" value="Genomic_DNA"/>
</dbReference>
<reference evidence="5 6" key="1">
    <citation type="submission" date="2020-05" db="EMBL/GenBank/DDBJ databases">
        <authorList>
            <person name="Whitworth D."/>
        </authorList>
    </citation>
    <scope>NUCLEOTIDE SEQUENCE [LARGE SCALE GENOMIC DNA]</scope>
    <source>
        <strain evidence="5 6">AM005</strain>
    </source>
</reference>
<gene>
    <name evidence="5" type="ORF">HNV28_18910</name>
</gene>
<feature type="domain" description="HTH arsR-type" evidence="4">
    <location>
        <begin position="36"/>
        <end position="130"/>
    </location>
</feature>
<dbReference type="Proteomes" id="UP000533080">
    <property type="component" value="Unassembled WGS sequence"/>
</dbReference>
<dbReference type="PROSITE" id="PS00846">
    <property type="entry name" value="HTH_ARSR_1"/>
    <property type="match status" value="1"/>
</dbReference>
<dbReference type="PRINTS" id="PR00778">
    <property type="entry name" value="HTHARSR"/>
</dbReference>
<protein>
    <submittedName>
        <fullName evidence="5">Winged helix-turn-helix transcriptional regulator</fullName>
    </submittedName>
</protein>
<dbReference type="InterPro" id="IPR036388">
    <property type="entry name" value="WH-like_DNA-bd_sf"/>
</dbReference>
<name>A0A7Y4MS88_MYXXA</name>
<dbReference type="NCBIfam" id="NF033788">
    <property type="entry name" value="HTH_metalloreg"/>
    <property type="match status" value="1"/>
</dbReference>
<dbReference type="CDD" id="cd00090">
    <property type="entry name" value="HTH_ARSR"/>
    <property type="match status" value="1"/>
</dbReference>
<evidence type="ECO:0000313" key="5">
    <source>
        <dbReference type="EMBL" id="NOJ80384.1"/>
    </source>
</evidence>
<dbReference type="InterPro" id="IPR011991">
    <property type="entry name" value="ArsR-like_HTH"/>
</dbReference>
<dbReference type="GO" id="GO:0003677">
    <property type="term" value="F:DNA binding"/>
    <property type="evidence" value="ECO:0007669"/>
    <property type="project" value="UniProtKB-KW"/>
</dbReference>
<dbReference type="PANTHER" id="PTHR43132">
    <property type="entry name" value="ARSENICAL RESISTANCE OPERON REPRESSOR ARSR-RELATED"/>
    <property type="match status" value="1"/>
</dbReference>
<dbReference type="PANTHER" id="PTHR43132:SF6">
    <property type="entry name" value="HTH-TYPE TRANSCRIPTIONAL REPRESSOR CZRA"/>
    <property type="match status" value="1"/>
</dbReference>
<dbReference type="InterPro" id="IPR051011">
    <property type="entry name" value="Metal_resp_trans_reg"/>
</dbReference>
<dbReference type="PROSITE" id="PS50987">
    <property type="entry name" value="HTH_ARSR_2"/>
    <property type="match status" value="1"/>
</dbReference>
<keyword evidence="3" id="KW-0804">Transcription</keyword>
<accession>A0A7Y4MS88</accession>
<dbReference type="Gene3D" id="1.10.10.10">
    <property type="entry name" value="Winged helix-like DNA-binding domain superfamily/Winged helix DNA-binding domain"/>
    <property type="match status" value="1"/>
</dbReference>
<evidence type="ECO:0000256" key="3">
    <source>
        <dbReference type="ARBA" id="ARBA00023163"/>
    </source>
</evidence>
<dbReference type="GO" id="GO:0003700">
    <property type="term" value="F:DNA-binding transcription factor activity"/>
    <property type="evidence" value="ECO:0007669"/>
    <property type="project" value="InterPro"/>
</dbReference>
<evidence type="ECO:0000313" key="6">
    <source>
        <dbReference type="Proteomes" id="UP000533080"/>
    </source>
</evidence>
<proteinExistence type="predicted"/>
<evidence type="ECO:0000256" key="2">
    <source>
        <dbReference type="ARBA" id="ARBA00023125"/>
    </source>
</evidence>
<keyword evidence="1" id="KW-0805">Transcription regulation</keyword>
<sequence>MRRPQAPQETTPLSADACQVDYVDEAKVAAVQPRMLSADAAQQAAELLGAFADPTRLRLLHALSLSELCVCDLAHLVGRSMATTSRQLQQLRHMGLVKYRAAGKLVYYSLASTWAKGLIHDAVRQLEGREAA</sequence>
<dbReference type="AlphaFoldDB" id="A0A7Y4MS88"/>
<evidence type="ECO:0000256" key="1">
    <source>
        <dbReference type="ARBA" id="ARBA00023015"/>
    </source>
</evidence>
<dbReference type="SMART" id="SM00418">
    <property type="entry name" value="HTH_ARSR"/>
    <property type="match status" value="1"/>
</dbReference>
<dbReference type="InterPro" id="IPR036390">
    <property type="entry name" value="WH_DNA-bd_sf"/>
</dbReference>
<dbReference type="Pfam" id="PF01022">
    <property type="entry name" value="HTH_5"/>
    <property type="match status" value="1"/>
</dbReference>
<keyword evidence="2" id="KW-0238">DNA-binding</keyword>
<comment type="caution">
    <text evidence="5">The sequence shown here is derived from an EMBL/GenBank/DDBJ whole genome shotgun (WGS) entry which is preliminary data.</text>
</comment>
<dbReference type="SUPFAM" id="SSF46785">
    <property type="entry name" value="Winged helix' DNA-binding domain"/>
    <property type="match status" value="1"/>
</dbReference>